<keyword evidence="1" id="KW-0547">Nucleotide-binding</keyword>
<dbReference type="SUPFAM" id="SSF90002">
    <property type="entry name" value="Hypothetical protein YjiA, C-terminal domain"/>
    <property type="match status" value="1"/>
</dbReference>
<feature type="region of interest" description="Disordered" evidence="7">
    <location>
        <begin position="180"/>
        <end position="208"/>
    </location>
</feature>
<keyword evidence="3" id="KW-0143">Chaperone</keyword>
<proteinExistence type="inferred from homology"/>
<evidence type="ECO:0000313" key="10">
    <source>
        <dbReference type="Proteomes" id="UP000019184"/>
    </source>
</evidence>
<dbReference type="Pfam" id="PF07683">
    <property type="entry name" value="CobW_C"/>
    <property type="match status" value="1"/>
</dbReference>
<dbReference type="InterPro" id="IPR027417">
    <property type="entry name" value="P-loop_NTPase"/>
</dbReference>
<accession>A0A7U7GEZ7</accession>
<dbReference type="Pfam" id="PF02492">
    <property type="entry name" value="cobW"/>
    <property type="match status" value="1"/>
</dbReference>
<comment type="caution">
    <text evidence="9">The sequence shown here is derived from an EMBL/GenBank/DDBJ whole genome shotgun (WGS) entry which is preliminary data.</text>
</comment>
<dbReference type="GO" id="GO:0016787">
    <property type="term" value="F:hydrolase activity"/>
    <property type="evidence" value="ECO:0007669"/>
    <property type="project" value="UniProtKB-KW"/>
</dbReference>
<dbReference type="SMART" id="SM00833">
    <property type="entry name" value="CobW_C"/>
    <property type="match status" value="1"/>
</dbReference>
<dbReference type="Gene3D" id="3.40.50.300">
    <property type="entry name" value="P-loop containing nucleotide triphosphate hydrolases"/>
    <property type="match status" value="1"/>
</dbReference>
<protein>
    <submittedName>
        <fullName evidence="9">GTPase</fullName>
    </submittedName>
</protein>
<reference evidence="9 10" key="1">
    <citation type="journal article" date="2014" name="ISME J.">
        <title>Candidatus Competibacter-lineage genomes retrieved from metagenomes reveal functional metabolic diversity.</title>
        <authorList>
            <person name="McIlroy S.J."/>
            <person name="Albertsen M."/>
            <person name="Andresen E.K."/>
            <person name="Saunders A.M."/>
            <person name="Kristiansen R."/>
            <person name="Stokholm-Bjerregaard M."/>
            <person name="Nielsen K.L."/>
            <person name="Nielsen P.H."/>
        </authorList>
    </citation>
    <scope>NUCLEOTIDE SEQUENCE [LARGE SCALE GENOMIC DNA]</scope>
    <source>
        <strain evidence="9 10">Run_B_J11</strain>
    </source>
</reference>
<name>A0A7U7GEZ7_9GAMM</name>
<organism evidence="9 10">
    <name type="scientific">Candidatus Contendobacter odensis Run_B_J11</name>
    <dbReference type="NCBI Taxonomy" id="1400861"/>
    <lineage>
        <taxon>Bacteria</taxon>
        <taxon>Pseudomonadati</taxon>
        <taxon>Pseudomonadota</taxon>
        <taxon>Gammaproteobacteria</taxon>
        <taxon>Candidatus Competibacteraceae</taxon>
        <taxon>Candidatus Contendibacter</taxon>
    </lineage>
</organism>
<dbReference type="InterPro" id="IPR036627">
    <property type="entry name" value="CobW-likC_sf"/>
</dbReference>
<dbReference type="Proteomes" id="UP000019184">
    <property type="component" value="Unassembled WGS sequence"/>
</dbReference>
<feature type="compositionally biased region" description="Basic and acidic residues" evidence="7">
    <location>
        <begin position="180"/>
        <end position="199"/>
    </location>
</feature>
<dbReference type="AlphaFoldDB" id="A0A7U7GEZ7"/>
<evidence type="ECO:0000256" key="1">
    <source>
        <dbReference type="ARBA" id="ARBA00022741"/>
    </source>
</evidence>
<comment type="function">
    <text evidence="5">Zinc chaperone that directly transfers zinc cofactor to target proteins, thereby activating them. Zinc is transferred from the CXCC motif in the GTPase domain to the zinc binding site in target proteins in a process requiring GTP hydrolysis.</text>
</comment>
<gene>
    <name evidence="9" type="ORF">BN874_550013</name>
</gene>
<evidence type="ECO:0000256" key="6">
    <source>
        <dbReference type="ARBA" id="ARBA00049117"/>
    </source>
</evidence>
<dbReference type="InterPro" id="IPR011629">
    <property type="entry name" value="CobW-like_C"/>
</dbReference>
<dbReference type="Gene3D" id="3.30.1220.10">
    <property type="entry name" value="CobW-like, C-terminal domain"/>
    <property type="match status" value="1"/>
</dbReference>
<evidence type="ECO:0000256" key="4">
    <source>
        <dbReference type="ARBA" id="ARBA00034320"/>
    </source>
</evidence>
<comment type="similarity">
    <text evidence="4">Belongs to the SIMIBI class G3E GTPase family. ZNG1 subfamily.</text>
</comment>
<evidence type="ECO:0000313" key="9">
    <source>
        <dbReference type="EMBL" id="CDH46666.1"/>
    </source>
</evidence>
<dbReference type="PANTHER" id="PTHR13748">
    <property type="entry name" value="COBW-RELATED"/>
    <property type="match status" value="1"/>
</dbReference>
<dbReference type="PANTHER" id="PTHR13748:SF62">
    <property type="entry name" value="COBW DOMAIN-CONTAINING PROTEIN"/>
    <property type="match status" value="1"/>
</dbReference>
<evidence type="ECO:0000259" key="8">
    <source>
        <dbReference type="SMART" id="SM00833"/>
    </source>
</evidence>
<keyword evidence="10" id="KW-1185">Reference proteome</keyword>
<dbReference type="GO" id="GO:0000166">
    <property type="term" value="F:nucleotide binding"/>
    <property type="evidence" value="ECO:0007669"/>
    <property type="project" value="UniProtKB-KW"/>
</dbReference>
<feature type="domain" description="CobW C-terminal" evidence="8">
    <location>
        <begin position="216"/>
        <end position="302"/>
    </location>
</feature>
<dbReference type="EMBL" id="CBTK010000271">
    <property type="protein sequence ID" value="CDH46666.1"/>
    <property type="molecule type" value="Genomic_DNA"/>
</dbReference>
<evidence type="ECO:0000256" key="7">
    <source>
        <dbReference type="SAM" id="MobiDB-lite"/>
    </source>
</evidence>
<sequence>MDHLLVTQGRDDVIIEMSSGCLCCTIRGDLVDTLRDALWRFARGGKTWFNRVVIETTGLADPAPILHTLMSAPAIIAHYQLEGVITAVDAVNGMDTLDRQFESVKQVAVADLLLLTKTDLVAADALARLEQRLRTLNPAAALIPVRHGVVDPGVLNAKIYDPATKTVEVQRWLGAEAFDAPERDPRHDHDHGDHHDHDGHHHHHPKYDVNRHDERIRAVCLTLDQPVSRLLFDLWLDILMQIKGPDLLRVKGIVHIADLAGPLVIHGVQHIFHPPLLLDAWPSADRRTRLVLITCDTKPGCAIRSGQSRYGVAGVGVPKRRRSR</sequence>
<dbReference type="InterPro" id="IPR003495">
    <property type="entry name" value="CobW/HypB/UreG_nucleotide-bd"/>
</dbReference>
<dbReference type="RefSeq" id="WP_051497951.1">
    <property type="nucleotide sequence ID" value="NZ_CBTK010000271.1"/>
</dbReference>
<comment type="catalytic activity">
    <reaction evidence="6">
        <text>GTP + H2O = GDP + phosphate + H(+)</text>
        <dbReference type="Rhea" id="RHEA:19669"/>
        <dbReference type="ChEBI" id="CHEBI:15377"/>
        <dbReference type="ChEBI" id="CHEBI:15378"/>
        <dbReference type="ChEBI" id="CHEBI:37565"/>
        <dbReference type="ChEBI" id="CHEBI:43474"/>
        <dbReference type="ChEBI" id="CHEBI:58189"/>
    </reaction>
    <physiologicalReaction direction="left-to-right" evidence="6">
        <dbReference type="Rhea" id="RHEA:19670"/>
    </physiologicalReaction>
</comment>
<dbReference type="SUPFAM" id="SSF52540">
    <property type="entry name" value="P-loop containing nucleoside triphosphate hydrolases"/>
    <property type="match status" value="1"/>
</dbReference>
<evidence type="ECO:0000256" key="2">
    <source>
        <dbReference type="ARBA" id="ARBA00022801"/>
    </source>
</evidence>
<evidence type="ECO:0000256" key="5">
    <source>
        <dbReference type="ARBA" id="ARBA00045658"/>
    </source>
</evidence>
<evidence type="ECO:0000256" key="3">
    <source>
        <dbReference type="ARBA" id="ARBA00023186"/>
    </source>
</evidence>
<dbReference type="InterPro" id="IPR051316">
    <property type="entry name" value="Zinc-reg_GTPase_activator"/>
</dbReference>
<dbReference type="GO" id="GO:0005737">
    <property type="term" value="C:cytoplasm"/>
    <property type="evidence" value="ECO:0007669"/>
    <property type="project" value="TreeGrafter"/>
</dbReference>
<keyword evidence="2" id="KW-0378">Hydrolase</keyword>